<dbReference type="Pfam" id="PF08881">
    <property type="entry name" value="CVNH"/>
    <property type="match status" value="1"/>
</dbReference>
<accession>A0AAD7JZY3</accession>
<feature type="domain" description="Cyanovirin-N" evidence="2">
    <location>
        <begin position="36"/>
        <end position="118"/>
    </location>
</feature>
<keyword evidence="4" id="KW-1185">Reference proteome</keyword>
<evidence type="ECO:0000313" key="3">
    <source>
        <dbReference type="EMBL" id="KAJ7775429.1"/>
    </source>
</evidence>
<dbReference type="AlphaFoldDB" id="A0AAD7JZY3"/>
<dbReference type="SUPFAM" id="SSF51322">
    <property type="entry name" value="Cyanovirin-N"/>
    <property type="match status" value="1"/>
</dbReference>
<dbReference type="Proteomes" id="UP001215598">
    <property type="component" value="Unassembled WGS sequence"/>
</dbReference>
<keyword evidence="1" id="KW-0732">Signal</keyword>
<evidence type="ECO:0000256" key="1">
    <source>
        <dbReference type="SAM" id="SignalP"/>
    </source>
</evidence>
<gene>
    <name evidence="3" type="ORF">B0H16DRAFT_1879830</name>
</gene>
<reference evidence="3" key="1">
    <citation type="submission" date="2023-03" db="EMBL/GenBank/DDBJ databases">
        <title>Massive genome expansion in bonnet fungi (Mycena s.s.) driven by repeated elements and novel gene families across ecological guilds.</title>
        <authorList>
            <consortium name="Lawrence Berkeley National Laboratory"/>
            <person name="Harder C.B."/>
            <person name="Miyauchi S."/>
            <person name="Viragh M."/>
            <person name="Kuo A."/>
            <person name="Thoen E."/>
            <person name="Andreopoulos B."/>
            <person name="Lu D."/>
            <person name="Skrede I."/>
            <person name="Drula E."/>
            <person name="Henrissat B."/>
            <person name="Morin E."/>
            <person name="Kohler A."/>
            <person name="Barry K."/>
            <person name="LaButti K."/>
            <person name="Morin E."/>
            <person name="Salamov A."/>
            <person name="Lipzen A."/>
            <person name="Mereny Z."/>
            <person name="Hegedus B."/>
            <person name="Baldrian P."/>
            <person name="Stursova M."/>
            <person name="Weitz H."/>
            <person name="Taylor A."/>
            <person name="Grigoriev I.V."/>
            <person name="Nagy L.G."/>
            <person name="Martin F."/>
            <person name="Kauserud H."/>
        </authorList>
    </citation>
    <scope>NUCLEOTIDE SEQUENCE</scope>
    <source>
        <strain evidence="3">CBHHK182m</strain>
    </source>
</reference>
<dbReference type="InterPro" id="IPR011058">
    <property type="entry name" value="Cyanovirin-N"/>
</dbReference>
<dbReference type="InterPro" id="IPR036673">
    <property type="entry name" value="Cyanovirin-N_sf"/>
</dbReference>
<organism evidence="3 4">
    <name type="scientific">Mycena metata</name>
    <dbReference type="NCBI Taxonomy" id="1033252"/>
    <lineage>
        <taxon>Eukaryota</taxon>
        <taxon>Fungi</taxon>
        <taxon>Dikarya</taxon>
        <taxon>Basidiomycota</taxon>
        <taxon>Agaricomycotina</taxon>
        <taxon>Agaricomycetes</taxon>
        <taxon>Agaricomycetidae</taxon>
        <taxon>Agaricales</taxon>
        <taxon>Marasmiineae</taxon>
        <taxon>Mycenaceae</taxon>
        <taxon>Mycena</taxon>
    </lineage>
</organism>
<sequence length="122" mass="12674">MTALLSFVLLVFWATAALTTSVTSGCVDDTIIFNIGNLTLTVICSNGTGGITSSTISFDSCIGNDDGQLTMGMNFSETCGNITFNGLEITADCTTLAGTIDQSSIDFNAIFEDEDGVLSCAQ</sequence>
<dbReference type="EMBL" id="JARKIB010000010">
    <property type="protein sequence ID" value="KAJ7775429.1"/>
    <property type="molecule type" value="Genomic_DNA"/>
</dbReference>
<dbReference type="Gene3D" id="2.30.60.10">
    <property type="entry name" value="Cyanovirin-N"/>
    <property type="match status" value="1"/>
</dbReference>
<name>A0AAD7JZY3_9AGAR</name>
<feature type="chain" id="PRO_5042052339" description="Cyanovirin-N domain-containing protein" evidence="1">
    <location>
        <begin position="20"/>
        <end position="122"/>
    </location>
</feature>
<proteinExistence type="predicted"/>
<evidence type="ECO:0000313" key="4">
    <source>
        <dbReference type="Proteomes" id="UP001215598"/>
    </source>
</evidence>
<protein>
    <recommendedName>
        <fullName evidence="2">Cyanovirin-N domain-containing protein</fullName>
    </recommendedName>
</protein>
<comment type="caution">
    <text evidence="3">The sequence shown here is derived from an EMBL/GenBank/DDBJ whole genome shotgun (WGS) entry which is preliminary data.</text>
</comment>
<feature type="signal peptide" evidence="1">
    <location>
        <begin position="1"/>
        <end position="19"/>
    </location>
</feature>
<evidence type="ECO:0000259" key="2">
    <source>
        <dbReference type="Pfam" id="PF08881"/>
    </source>
</evidence>